<accession>A0A9N7V2B9</accession>
<reference evidence="1" key="1">
    <citation type="submission" date="2020-03" db="EMBL/GenBank/DDBJ databases">
        <authorList>
            <person name="Weist P."/>
        </authorList>
    </citation>
    <scope>NUCLEOTIDE SEQUENCE</scope>
</reference>
<proteinExistence type="predicted"/>
<evidence type="ECO:0000313" key="1">
    <source>
        <dbReference type="EMBL" id="CAB1441197.1"/>
    </source>
</evidence>
<gene>
    <name evidence="1" type="ORF">PLEPLA_LOCUS28980</name>
</gene>
<feature type="non-terminal residue" evidence="1">
    <location>
        <position position="130"/>
    </location>
</feature>
<dbReference type="Proteomes" id="UP001153269">
    <property type="component" value="Unassembled WGS sequence"/>
</dbReference>
<dbReference type="AlphaFoldDB" id="A0A9N7V2B9"/>
<organism evidence="1 2">
    <name type="scientific">Pleuronectes platessa</name>
    <name type="common">European plaice</name>
    <dbReference type="NCBI Taxonomy" id="8262"/>
    <lineage>
        <taxon>Eukaryota</taxon>
        <taxon>Metazoa</taxon>
        <taxon>Chordata</taxon>
        <taxon>Craniata</taxon>
        <taxon>Vertebrata</taxon>
        <taxon>Euteleostomi</taxon>
        <taxon>Actinopterygii</taxon>
        <taxon>Neopterygii</taxon>
        <taxon>Teleostei</taxon>
        <taxon>Neoteleostei</taxon>
        <taxon>Acanthomorphata</taxon>
        <taxon>Carangaria</taxon>
        <taxon>Pleuronectiformes</taxon>
        <taxon>Pleuronectoidei</taxon>
        <taxon>Pleuronectidae</taxon>
        <taxon>Pleuronectes</taxon>
    </lineage>
</organism>
<sequence>DERARSVPLTRYLSRGMMSPVHNRVLLQAIRTLTNVVFLHNVRVETQCFVRGSFYQRDGPLDLFTETAILFLNNFLDNILEYLWHASVHSVLAVVALRRVHTGHGSDAKAPSLWLPSTPMLNLCAGHTGR</sequence>
<protein>
    <submittedName>
        <fullName evidence="1">Uncharacterized protein</fullName>
    </submittedName>
</protein>
<name>A0A9N7V2B9_PLEPL</name>
<dbReference type="EMBL" id="CADEAL010002585">
    <property type="protein sequence ID" value="CAB1441197.1"/>
    <property type="molecule type" value="Genomic_DNA"/>
</dbReference>
<comment type="caution">
    <text evidence="1">The sequence shown here is derived from an EMBL/GenBank/DDBJ whole genome shotgun (WGS) entry which is preliminary data.</text>
</comment>
<keyword evidence="2" id="KW-1185">Reference proteome</keyword>
<evidence type="ECO:0000313" key="2">
    <source>
        <dbReference type="Proteomes" id="UP001153269"/>
    </source>
</evidence>